<reference evidence="2" key="1">
    <citation type="submission" date="2019-08" db="EMBL/GenBank/DDBJ databases">
        <authorList>
            <person name="Kucharzyk K."/>
            <person name="Murdoch R.W."/>
            <person name="Higgins S."/>
            <person name="Loffler F."/>
        </authorList>
    </citation>
    <scope>NUCLEOTIDE SEQUENCE</scope>
</reference>
<protein>
    <submittedName>
        <fullName evidence="2">Uncharacterized protein</fullName>
    </submittedName>
</protein>
<keyword evidence="1" id="KW-1133">Transmembrane helix</keyword>
<proteinExistence type="predicted"/>
<evidence type="ECO:0000256" key="1">
    <source>
        <dbReference type="SAM" id="Phobius"/>
    </source>
</evidence>
<dbReference type="AlphaFoldDB" id="A0A645JCP4"/>
<name>A0A645JCP4_9ZZZZ</name>
<organism evidence="2">
    <name type="scientific">bioreactor metagenome</name>
    <dbReference type="NCBI Taxonomy" id="1076179"/>
    <lineage>
        <taxon>unclassified sequences</taxon>
        <taxon>metagenomes</taxon>
        <taxon>ecological metagenomes</taxon>
    </lineage>
</organism>
<feature type="transmembrane region" description="Helical" evidence="1">
    <location>
        <begin position="34"/>
        <end position="56"/>
    </location>
</feature>
<sequence>MFGATMPIIIISSVLGALIGAPLAEFANRNKPEYIHGTVGNVISMALSTVIVAAVIECIPWI</sequence>
<keyword evidence="1" id="KW-0812">Transmembrane</keyword>
<evidence type="ECO:0000313" key="2">
    <source>
        <dbReference type="EMBL" id="MPN58174.1"/>
    </source>
</evidence>
<accession>A0A645JCP4</accession>
<dbReference type="EMBL" id="VSSQ01130579">
    <property type="protein sequence ID" value="MPN58174.1"/>
    <property type="molecule type" value="Genomic_DNA"/>
</dbReference>
<gene>
    <name evidence="2" type="ORF">SDC9_205875</name>
</gene>
<keyword evidence="1" id="KW-0472">Membrane</keyword>
<comment type="caution">
    <text evidence="2">The sequence shown here is derived from an EMBL/GenBank/DDBJ whole genome shotgun (WGS) entry which is preliminary data.</text>
</comment>